<proteinExistence type="predicted"/>
<evidence type="ECO:0000313" key="2">
    <source>
        <dbReference type="Proteomes" id="UP001165083"/>
    </source>
</evidence>
<accession>A0A9W6YJP8</accession>
<comment type="caution">
    <text evidence="1">The sequence shown here is derived from an EMBL/GenBank/DDBJ whole genome shotgun (WGS) entry which is preliminary data.</text>
</comment>
<reference evidence="1" key="1">
    <citation type="submission" date="2023-04" db="EMBL/GenBank/DDBJ databases">
        <title>Phytophthora lilii NBRC 32176.</title>
        <authorList>
            <person name="Ichikawa N."/>
            <person name="Sato H."/>
            <person name="Tonouchi N."/>
        </authorList>
    </citation>
    <scope>NUCLEOTIDE SEQUENCE</scope>
    <source>
        <strain evidence="1">NBRC 32176</strain>
    </source>
</reference>
<keyword evidence="2" id="KW-1185">Reference proteome</keyword>
<dbReference type="EMBL" id="BSXW01012507">
    <property type="protein sequence ID" value="GMF65827.1"/>
    <property type="molecule type" value="Genomic_DNA"/>
</dbReference>
<dbReference type="AlphaFoldDB" id="A0A9W6YJP8"/>
<protein>
    <submittedName>
        <fullName evidence="1">Unnamed protein product</fullName>
    </submittedName>
</protein>
<evidence type="ECO:0000313" key="1">
    <source>
        <dbReference type="EMBL" id="GMF65827.1"/>
    </source>
</evidence>
<sequence length="81" mass="9047">MSEDKGDTQSLLVTRLLGQQLVVRNNEIFEWDDVKNVVVKIYHEADLLTPMLMLLGSLDGVSCLFEGAAVALDGNWIKQNK</sequence>
<organism evidence="1 2">
    <name type="scientific">Phytophthora lilii</name>
    <dbReference type="NCBI Taxonomy" id="2077276"/>
    <lineage>
        <taxon>Eukaryota</taxon>
        <taxon>Sar</taxon>
        <taxon>Stramenopiles</taxon>
        <taxon>Oomycota</taxon>
        <taxon>Peronosporomycetes</taxon>
        <taxon>Peronosporales</taxon>
        <taxon>Peronosporaceae</taxon>
        <taxon>Phytophthora</taxon>
    </lineage>
</organism>
<dbReference type="Proteomes" id="UP001165083">
    <property type="component" value="Unassembled WGS sequence"/>
</dbReference>
<name>A0A9W6YJP8_9STRA</name>
<gene>
    <name evidence="1" type="ORF">Plil01_001842600</name>
</gene>